<reference evidence="2" key="1">
    <citation type="journal article" date="2022" name="Nat. Commun.">
        <title>Chromosome evolution and the genetic basis of agronomically important traits in greater yam.</title>
        <authorList>
            <person name="Bredeson J.V."/>
            <person name="Lyons J.B."/>
            <person name="Oniyinde I.O."/>
            <person name="Okereke N.R."/>
            <person name="Kolade O."/>
            <person name="Nnabue I."/>
            <person name="Nwadili C.O."/>
            <person name="Hribova E."/>
            <person name="Parker M."/>
            <person name="Nwogha J."/>
            <person name="Shu S."/>
            <person name="Carlson J."/>
            <person name="Kariba R."/>
            <person name="Muthemba S."/>
            <person name="Knop K."/>
            <person name="Barton G.J."/>
            <person name="Sherwood A.V."/>
            <person name="Lopez-Montes A."/>
            <person name="Asiedu R."/>
            <person name="Jamnadass R."/>
            <person name="Muchugi A."/>
            <person name="Goodstein D."/>
            <person name="Egesi C.N."/>
            <person name="Featherston J."/>
            <person name="Asfaw A."/>
            <person name="Simpson G.G."/>
            <person name="Dolezel J."/>
            <person name="Hendre P.S."/>
            <person name="Van Deynze A."/>
            <person name="Kumar P.L."/>
            <person name="Obidiegwu J.E."/>
            <person name="Bhattacharjee R."/>
            <person name="Rokhsar D.S."/>
        </authorList>
    </citation>
    <scope>NUCLEOTIDE SEQUENCE [LARGE SCALE GENOMIC DNA]</scope>
    <source>
        <strain evidence="2">cv. TDa95/00328</strain>
    </source>
</reference>
<dbReference type="EMBL" id="CM037018">
    <property type="protein sequence ID" value="KAH7675603.1"/>
    <property type="molecule type" value="Genomic_DNA"/>
</dbReference>
<evidence type="ECO:0000313" key="1">
    <source>
        <dbReference type="EMBL" id="KAH7675603.1"/>
    </source>
</evidence>
<sequence length="713" mass="81575">MNQHISPVADVIEWPSNYDTQSFYEDIFGKLVISFAVVLIILVIFNSHRGRSSRIKCLQFISNKLLKIKFSSKIRRNLLRLIVWIAFSLSDFMATYTIGINTEDVGVLTEGLYMTWTIFLYYISWCHSFFLPSCKDIESYIEKHIDLDSLLNLRNIFQGYLILKALKTSDDSDVILFSDSFVQALLLLWCSSGFKVLGRFVCVSMAKRGDALVSNHMANDHGENYYIDTDSMQGYRYPVITGAGFKAFFLLGTEKTITVTVDKIWQCQGQLLSCGNQKSAQLKDICLSFALFNLLRRRFNGFPLVEASLGKTKDFVLRGLLSRENDLERAFRVVEVELGFLYDFFYKKNDITFYFAFLLTLMGSTGVLVGSSWLFLVTHLRYLPIPQFLALSIALLELWQLCNHVCSDWTKVMLIKKYVEKPSWHNSCMAEKLIGFICKTRPIFRPLHLMLGQYSLLQSFNPIYTYTLRHGVFVNPLPGDMIKLRDEVKVAILRSLKASDGKLSNGESSLFRNGVDWKLSWVYTLETNSEVIWAWHIATSMCEIASDPGLKFHSCLKTKSLSSGSDAYNLVVAVSLSRYCAYLAVFAPELLPDEQSVPWSIFRKLRLESSEKLRDCKSMNEKLDNMKKMGVSEGSSENNTLLMTGIKLGKQLLEEIEDVSERWRILADLWAELMLYLAPSEELEAHADHLRDGGEFITYLWVLLTHAGILKRP</sequence>
<keyword evidence="2" id="KW-1185">Reference proteome</keyword>
<comment type="caution">
    <text evidence="1">The sequence shown here is derived from an EMBL/GenBank/DDBJ whole genome shotgun (WGS) entry which is preliminary data.</text>
</comment>
<proteinExistence type="predicted"/>
<gene>
    <name evidence="1" type="ORF">IHE45_08G146200</name>
</gene>
<protein>
    <submittedName>
        <fullName evidence="1">Uncharacterized protein</fullName>
    </submittedName>
</protein>
<evidence type="ECO:0000313" key="2">
    <source>
        <dbReference type="Proteomes" id="UP000827976"/>
    </source>
</evidence>
<accession>A0ACB7VNA7</accession>
<dbReference type="Proteomes" id="UP000827976">
    <property type="component" value="Chromosome 8"/>
</dbReference>
<organism evidence="1 2">
    <name type="scientific">Dioscorea alata</name>
    <name type="common">Purple yam</name>
    <dbReference type="NCBI Taxonomy" id="55571"/>
    <lineage>
        <taxon>Eukaryota</taxon>
        <taxon>Viridiplantae</taxon>
        <taxon>Streptophyta</taxon>
        <taxon>Embryophyta</taxon>
        <taxon>Tracheophyta</taxon>
        <taxon>Spermatophyta</taxon>
        <taxon>Magnoliopsida</taxon>
        <taxon>Liliopsida</taxon>
        <taxon>Dioscoreales</taxon>
        <taxon>Dioscoreaceae</taxon>
        <taxon>Dioscorea</taxon>
    </lineage>
</organism>
<name>A0ACB7VNA7_DIOAL</name>